<dbReference type="Gene3D" id="2.50.20.10">
    <property type="entry name" value="Lipoprotein localisation LolA/LolB/LppX"/>
    <property type="match status" value="1"/>
</dbReference>
<protein>
    <recommendedName>
        <fullName evidence="5">Outer membrane lipoprotein-sorting protein</fullName>
    </recommendedName>
</protein>
<dbReference type="KEGG" id="mik:FOE78_06345"/>
<feature type="chain" id="PRO_5022033044" description="Outer membrane lipoprotein-sorting protein" evidence="2">
    <location>
        <begin position="23"/>
        <end position="345"/>
    </location>
</feature>
<dbReference type="AlphaFoldDB" id="A0A516Q5A2"/>
<evidence type="ECO:0000313" key="4">
    <source>
        <dbReference type="Proteomes" id="UP000319263"/>
    </source>
</evidence>
<keyword evidence="4" id="KW-1185">Reference proteome</keyword>
<dbReference type="PANTHER" id="PTHR37507">
    <property type="entry name" value="SPORULATION PROTEIN YDCC"/>
    <property type="match status" value="1"/>
</dbReference>
<keyword evidence="2" id="KW-0732">Signal</keyword>
<dbReference type="InterPro" id="IPR052944">
    <property type="entry name" value="Sporulation_related"/>
</dbReference>
<dbReference type="InterPro" id="IPR029046">
    <property type="entry name" value="LolA/LolB/LppX"/>
</dbReference>
<reference evidence="3 4" key="1">
    <citation type="submission" date="2019-07" db="EMBL/GenBank/DDBJ databases">
        <title>Microlunatus dokdonensis sp. nov. isolated from the rhizospheric soil of the wild plant Elymus tsukushiensis.</title>
        <authorList>
            <person name="Ghim S.-Y."/>
            <person name="Hwang Y.-J."/>
            <person name="Son J.-S."/>
            <person name="Shin J.-H."/>
        </authorList>
    </citation>
    <scope>NUCLEOTIDE SEQUENCE [LARGE SCALE GENOMIC DNA]</scope>
    <source>
        <strain evidence="3 4">KUDC0627</strain>
    </source>
</reference>
<evidence type="ECO:0000256" key="1">
    <source>
        <dbReference type="SAM" id="MobiDB-lite"/>
    </source>
</evidence>
<feature type="signal peptide" evidence="2">
    <location>
        <begin position="1"/>
        <end position="22"/>
    </location>
</feature>
<name>A0A516Q5A2_9ACTN</name>
<evidence type="ECO:0000256" key="2">
    <source>
        <dbReference type="SAM" id="SignalP"/>
    </source>
</evidence>
<evidence type="ECO:0000313" key="3">
    <source>
        <dbReference type="EMBL" id="QDP98620.1"/>
    </source>
</evidence>
<feature type="region of interest" description="Disordered" evidence="1">
    <location>
        <begin position="54"/>
        <end position="73"/>
    </location>
</feature>
<dbReference type="SUPFAM" id="SSF89392">
    <property type="entry name" value="Prokaryotic lipoproteins and lipoprotein localization factors"/>
    <property type="match status" value="1"/>
</dbReference>
<evidence type="ECO:0008006" key="5">
    <source>
        <dbReference type="Google" id="ProtNLM"/>
    </source>
</evidence>
<accession>A0A516Q5A2</accession>
<dbReference type="EMBL" id="CP041692">
    <property type="protein sequence ID" value="QDP98620.1"/>
    <property type="molecule type" value="Genomic_DNA"/>
</dbReference>
<dbReference type="OrthoDB" id="4822274at2"/>
<dbReference type="PANTHER" id="PTHR37507:SF2">
    <property type="entry name" value="SPORULATION PROTEIN YDCC"/>
    <property type="match status" value="1"/>
</dbReference>
<dbReference type="Proteomes" id="UP000319263">
    <property type="component" value="Chromosome"/>
</dbReference>
<organism evidence="3 4">
    <name type="scientific">Microlunatus elymi</name>
    <dbReference type="NCBI Taxonomy" id="2596828"/>
    <lineage>
        <taxon>Bacteria</taxon>
        <taxon>Bacillati</taxon>
        <taxon>Actinomycetota</taxon>
        <taxon>Actinomycetes</taxon>
        <taxon>Propionibacteriales</taxon>
        <taxon>Propionibacteriaceae</taxon>
        <taxon>Microlunatus</taxon>
    </lineage>
</organism>
<sequence>MVPVAVAALAVGGSLIATSAAAEPTLPKKNAEQLLTAVASAHVDGLSGTVSETANLGLPTMPSNERRDSSDFSSLLTGSHTLKVWTSGQDKSRVSLLGSYGESDLIRNGNQAWVWSSADKKAVQTTYVGGKPAMRQGEVPATPQEAAQQALAEIGPTTATSVGRNATVAGRSAYELVLTPKDQRSLVADVSIAVDAKTSVPLRVQVRADGQADPAFSVGFTSVDFSQPAAKNFQFTPPAGATVEHHTIGGATNKAHPQKSSAPAQPKVVGKGWTSVVVGSTDQLTKTGQQAGEYGQLIQSLPKVSGSWGSGRLLQGSLFSAVITQDGRVAAGAVRPALLYSALQK</sequence>
<proteinExistence type="predicted"/>
<gene>
    <name evidence="3" type="ORF">FOE78_06345</name>
</gene>